<accession>A0ABW4WZP1</accession>
<name>A0ABW4WZP1_9BACT</name>
<dbReference type="Pfam" id="PF06283">
    <property type="entry name" value="ThuA"/>
    <property type="match status" value="1"/>
</dbReference>
<dbReference type="Gene3D" id="3.40.50.880">
    <property type="match status" value="1"/>
</dbReference>
<organism evidence="2 3">
    <name type="scientific">Pontibacter silvestris</name>
    <dbReference type="NCBI Taxonomy" id="2305183"/>
    <lineage>
        <taxon>Bacteria</taxon>
        <taxon>Pseudomonadati</taxon>
        <taxon>Bacteroidota</taxon>
        <taxon>Cytophagia</taxon>
        <taxon>Cytophagales</taxon>
        <taxon>Hymenobacteraceae</taxon>
        <taxon>Pontibacter</taxon>
    </lineage>
</organism>
<evidence type="ECO:0000259" key="1">
    <source>
        <dbReference type="Pfam" id="PF06283"/>
    </source>
</evidence>
<keyword evidence="3" id="KW-1185">Reference proteome</keyword>
<dbReference type="RefSeq" id="WP_317206978.1">
    <property type="nucleotide sequence ID" value="NZ_JAJJWI010000027.1"/>
</dbReference>
<sequence>MGSCFDNHPQQQKVIVQIVYRNHSATKHLPDYWKWFGEWYVNTGANLNESTYEGGSYQMVSQCHEFHGGKDFYITGEYPNESYTDSLFL</sequence>
<protein>
    <submittedName>
        <fullName evidence="2">ThuA domain-containing protein</fullName>
    </submittedName>
</protein>
<gene>
    <name evidence="2" type="ORF">ACFSKU_12670</name>
</gene>
<reference evidence="3" key="1">
    <citation type="journal article" date="2019" name="Int. J. Syst. Evol. Microbiol.">
        <title>The Global Catalogue of Microorganisms (GCM) 10K type strain sequencing project: providing services to taxonomists for standard genome sequencing and annotation.</title>
        <authorList>
            <consortium name="The Broad Institute Genomics Platform"/>
            <consortium name="The Broad Institute Genome Sequencing Center for Infectious Disease"/>
            <person name="Wu L."/>
            <person name="Ma J."/>
        </authorList>
    </citation>
    <scope>NUCLEOTIDE SEQUENCE [LARGE SCALE GENOMIC DNA]</scope>
    <source>
        <strain evidence="3">JCM 16545</strain>
    </source>
</reference>
<evidence type="ECO:0000313" key="2">
    <source>
        <dbReference type="EMBL" id="MFD2067741.1"/>
    </source>
</evidence>
<dbReference type="SUPFAM" id="SSF52317">
    <property type="entry name" value="Class I glutamine amidotransferase-like"/>
    <property type="match status" value="1"/>
</dbReference>
<proteinExistence type="predicted"/>
<evidence type="ECO:0000313" key="3">
    <source>
        <dbReference type="Proteomes" id="UP001597369"/>
    </source>
</evidence>
<dbReference type="InterPro" id="IPR029010">
    <property type="entry name" value="ThuA-like"/>
</dbReference>
<dbReference type="EMBL" id="JBHUHV010000038">
    <property type="protein sequence ID" value="MFD2067741.1"/>
    <property type="molecule type" value="Genomic_DNA"/>
</dbReference>
<comment type="caution">
    <text evidence="2">The sequence shown here is derived from an EMBL/GenBank/DDBJ whole genome shotgun (WGS) entry which is preliminary data.</text>
</comment>
<feature type="domain" description="ThuA-like" evidence="1">
    <location>
        <begin position="1"/>
        <end position="88"/>
    </location>
</feature>
<dbReference type="Proteomes" id="UP001597369">
    <property type="component" value="Unassembled WGS sequence"/>
</dbReference>
<dbReference type="InterPro" id="IPR029062">
    <property type="entry name" value="Class_I_gatase-like"/>
</dbReference>